<dbReference type="AlphaFoldDB" id="A0ABD2CE87"/>
<evidence type="ECO:0000313" key="2">
    <source>
        <dbReference type="Proteomes" id="UP001607303"/>
    </source>
</evidence>
<comment type="caution">
    <text evidence="1">The sequence shown here is derived from an EMBL/GenBank/DDBJ whole genome shotgun (WGS) entry which is preliminary data.</text>
</comment>
<sequence length="92" mass="11026">MIDVTAAKRKEKRKSRWVEEVGDDRPFPYKLQLGIRKDDQKGERPRQRLVTRSMNVQQAYYKSARFTLYVNVLKRDARHDRGLFSQGRIESR</sequence>
<dbReference type="Proteomes" id="UP001607303">
    <property type="component" value="Unassembled WGS sequence"/>
</dbReference>
<keyword evidence="2" id="KW-1185">Reference proteome</keyword>
<protein>
    <submittedName>
        <fullName evidence="1">Uncharacterized protein</fullName>
    </submittedName>
</protein>
<organism evidence="1 2">
    <name type="scientific">Vespula maculifrons</name>
    <name type="common">Eastern yellow jacket</name>
    <name type="synonym">Wasp</name>
    <dbReference type="NCBI Taxonomy" id="7453"/>
    <lineage>
        <taxon>Eukaryota</taxon>
        <taxon>Metazoa</taxon>
        <taxon>Ecdysozoa</taxon>
        <taxon>Arthropoda</taxon>
        <taxon>Hexapoda</taxon>
        <taxon>Insecta</taxon>
        <taxon>Pterygota</taxon>
        <taxon>Neoptera</taxon>
        <taxon>Endopterygota</taxon>
        <taxon>Hymenoptera</taxon>
        <taxon>Apocrita</taxon>
        <taxon>Aculeata</taxon>
        <taxon>Vespoidea</taxon>
        <taxon>Vespidae</taxon>
        <taxon>Vespinae</taxon>
        <taxon>Vespula</taxon>
    </lineage>
</organism>
<evidence type="ECO:0000313" key="1">
    <source>
        <dbReference type="EMBL" id="KAL2743371.1"/>
    </source>
</evidence>
<reference evidence="1 2" key="1">
    <citation type="journal article" date="2024" name="Ann. Entomol. Soc. Am.">
        <title>Genomic analyses of the southern and eastern yellowjacket wasps (Hymenoptera: Vespidae) reveal evolutionary signatures of social life.</title>
        <authorList>
            <person name="Catto M.A."/>
            <person name="Caine P.B."/>
            <person name="Orr S.E."/>
            <person name="Hunt B.G."/>
            <person name="Goodisman M.A.D."/>
        </authorList>
    </citation>
    <scope>NUCLEOTIDE SEQUENCE [LARGE SCALE GENOMIC DNA]</scope>
    <source>
        <strain evidence="1">232</strain>
        <tissue evidence="1">Head and thorax</tissue>
    </source>
</reference>
<accession>A0ABD2CE87</accession>
<name>A0ABD2CE87_VESMC</name>
<dbReference type="EMBL" id="JAYRBN010000056">
    <property type="protein sequence ID" value="KAL2743371.1"/>
    <property type="molecule type" value="Genomic_DNA"/>
</dbReference>
<gene>
    <name evidence="1" type="ORF">V1477_008860</name>
</gene>
<proteinExistence type="predicted"/>